<name>A0ACC2IMA8_9PLEO</name>
<protein>
    <submittedName>
        <fullName evidence="1">Uncharacterized protein</fullName>
    </submittedName>
</protein>
<dbReference type="Proteomes" id="UP001153331">
    <property type="component" value="Unassembled WGS sequence"/>
</dbReference>
<organism evidence="1 2">
    <name type="scientific">Boeremia exigua</name>
    <dbReference type="NCBI Taxonomy" id="749465"/>
    <lineage>
        <taxon>Eukaryota</taxon>
        <taxon>Fungi</taxon>
        <taxon>Dikarya</taxon>
        <taxon>Ascomycota</taxon>
        <taxon>Pezizomycotina</taxon>
        <taxon>Dothideomycetes</taxon>
        <taxon>Pleosporomycetidae</taxon>
        <taxon>Pleosporales</taxon>
        <taxon>Pleosporineae</taxon>
        <taxon>Didymellaceae</taxon>
        <taxon>Boeremia</taxon>
    </lineage>
</organism>
<sequence>MHAISYPAATRLHAEFCKNNVPDLDAAERNQVQPHSLSGSTACVPLHKSAPQDVEAVAQTVILARDMSGVGKDRD</sequence>
<keyword evidence="2" id="KW-1185">Reference proteome</keyword>
<evidence type="ECO:0000313" key="1">
    <source>
        <dbReference type="EMBL" id="KAJ8116346.1"/>
    </source>
</evidence>
<proteinExistence type="predicted"/>
<evidence type="ECO:0000313" key="2">
    <source>
        <dbReference type="Proteomes" id="UP001153331"/>
    </source>
</evidence>
<reference evidence="1" key="1">
    <citation type="submission" date="2022-11" db="EMBL/GenBank/DDBJ databases">
        <title>Genome Sequence of Boeremia exigua.</title>
        <authorList>
            <person name="Buettner E."/>
        </authorList>
    </citation>
    <scope>NUCLEOTIDE SEQUENCE</scope>
    <source>
        <strain evidence="1">CU02</strain>
    </source>
</reference>
<comment type="caution">
    <text evidence="1">The sequence shown here is derived from an EMBL/GenBank/DDBJ whole genome shotgun (WGS) entry which is preliminary data.</text>
</comment>
<gene>
    <name evidence="1" type="ORF">OPT61_g2200</name>
</gene>
<accession>A0ACC2IMA8</accession>
<dbReference type="EMBL" id="JAPHNI010000098">
    <property type="protein sequence ID" value="KAJ8116346.1"/>
    <property type="molecule type" value="Genomic_DNA"/>
</dbReference>